<reference evidence="2 3" key="2">
    <citation type="submission" date="2018-11" db="EMBL/GenBank/DDBJ databases">
        <authorList>
            <consortium name="Pathogen Informatics"/>
        </authorList>
    </citation>
    <scope>NUCLEOTIDE SEQUENCE [LARGE SCALE GENOMIC DNA]</scope>
    <source>
        <strain evidence="2 3">MHpl1</strain>
    </source>
</reference>
<dbReference type="EMBL" id="UZAF01018322">
    <property type="protein sequence ID" value="VDO50398.1"/>
    <property type="molecule type" value="Genomic_DNA"/>
</dbReference>
<dbReference type="WBParaSite" id="HPLM_0001373201-mRNA-1">
    <property type="protein sequence ID" value="HPLM_0001373201-mRNA-1"/>
    <property type="gene ID" value="HPLM_0001373201"/>
</dbReference>
<evidence type="ECO:0000256" key="1">
    <source>
        <dbReference type="SAM" id="SignalP"/>
    </source>
</evidence>
<accession>A0A0N4WQL7</accession>
<evidence type="ECO:0000313" key="2">
    <source>
        <dbReference type="EMBL" id="VDO50398.1"/>
    </source>
</evidence>
<dbReference type="Proteomes" id="UP000268014">
    <property type="component" value="Unassembled WGS sequence"/>
</dbReference>
<sequence length="139" mass="15770">MILQSLVLLSLCLSAYSLPSLQAYIAKYKPQIVIEGTRTYHVYPKNRIEVTLSFGTNDKIIRVAETAINDYFSGDLYSQGDETERMGEVMEHYFGGLWSVAIFDDPYGFYWTIIRRSPAFVTFDVNGKGITFAKEGIKS</sequence>
<keyword evidence="1" id="KW-0732">Signal</keyword>
<dbReference type="OMA" id="IFDDPYG"/>
<evidence type="ECO:0000313" key="3">
    <source>
        <dbReference type="Proteomes" id="UP000268014"/>
    </source>
</evidence>
<dbReference type="OrthoDB" id="5825263at2759"/>
<evidence type="ECO:0000313" key="4">
    <source>
        <dbReference type="WBParaSite" id="HPLM_0001373201-mRNA-1"/>
    </source>
</evidence>
<dbReference type="AlphaFoldDB" id="A0A0N4WQL7"/>
<keyword evidence="3" id="KW-1185">Reference proteome</keyword>
<protein>
    <submittedName>
        <fullName evidence="4">Secreted protein</fullName>
    </submittedName>
</protein>
<name>A0A0N4WQL7_HAEPC</name>
<gene>
    <name evidence="2" type="ORF">HPLM_LOCUS13724</name>
</gene>
<organism evidence="4">
    <name type="scientific">Haemonchus placei</name>
    <name type="common">Barber's pole worm</name>
    <dbReference type="NCBI Taxonomy" id="6290"/>
    <lineage>
        <taxon>Eukaryota</taxon>
        <taxon>Metazoa</taxon>
        <taxon>Ecdysozoa</taxon>
        <taxon>Nematoda</taxon>
        <taxon>Chromadorea</taxon>
        <taxon>Rhabditida</taxon>
        <taxon>Rhabditina</taxon>
        <taxon>Rhabditomorpha</taxon>
        <taxon>Strongyloidea</taxon>
        <taxon>Trichostrongylidae</taxon>
        <taxon>Haemonchus</taxon>
    </lineage>
</organism>
<feature type="chain" id="PRO_5043123934" evidence="1">
    <location>
        <begin position="18"/>
        <end position="139"/>
    </location>
</feature>
<reference evidence="4" key="1">
    <citation type="submission" date="2017-02" db="UniProtKB">
        <authorList>
            <consortium name="WormBaseParasite"/>
        </authorList>
    </citation>
    <scope>IDENTIFICATION</scope>
</reference>
<proteinExistence type="predicted"/>
<feature type="signal peptide" evidence="1">
    <location>
        <begin position="1"/>
        <end position="17"/>
    </location>
</feature>